<evidence type="ECO:0000313" key="2">
    <source>
        <dbReference type="Proteomes" id="UP000298615"/>
    </source>
</evidence>
<dbReference type="Proteomes" id="UP000298615">
    <property type="component" value="Chromosome"/>
</dbReference>
<dbReference type="InterPro" id="IPR012543">
    <property type="entry name" value="DUF1694"/>
</dbReference>
<dbReference type="Pfam" id="PF07997">
    <property type="entry name" value="DUF1694"/>
    <property type="match status" value="1"/>
</dbReference>
<sequence>MKHNKDINNYIQKEFSGTNNFKQSEKNQYLGVLVERIYILIKKSDVNNKAYQTTIENIIANNPGGKIKINADLEMKSRLTFIKIAQKHNTPFTLVDNDTSLDSTTQVAAIYHFEQPTHQDKIDVSEFTM</sequence>
<protein>
    <submittedName>
        <fullName evidence="1">DUF1694 domain-containing protein</fullName>
    </submittedName>
</protein>
<dbReference type="SUPFAM" id="SSF160515">
    <property type="entry name" value="YueI-like"/>
    <property type="match status" value="1"/>
</dbReference>
<dbReference type="AlphaFoldDB" id="A0A4D7CUX3"/>
<accession>A0A4D7CUX3</accession>
<dbReference type="KEGG" id="vao:FA707_09045"/>
<gene>
    <name evidence="1" type="ORF">FA707_09045</name>
</gene>
<dbReference type="InterPro" id="IPR029064">
    <property type="entry name" value="Ribosomal_eL30-like_sf"/>
</dbReference>
<evidence type="ECO:0000313" key="1">
    <source>
        <dbReference type="EMBL" id="QCI87104.1"/>
    </source>
</evidence>
<reference evidence="1 2" key="1">
    <citation type="submission" date="2019-04" db="EMBL/GenBank/DDBJ databases">
        <title>Vagococcus sp. nov., isolated from faeces of yaks (Bos grunniens).</title>
        <authorList>
            <person name="Ge Y."/>
        </authorList>
    </citation>
    <scope>NUCLEOTIDE SEQUENCE [LARGE SCALE GENOMIC DNA]</scope>
    <source>
        <strain evidence="1 2">MN-17</strain>
    </source>
</reference>
<dbReference type="RefSeq" id="WP_136953926.1">
    <property type="nucleotide sequence ID" value="NZ_CP039712.1"/>
</dbReference>
<dbReference type="EMBL" id="CP039712">
    <property type="protein sequence ID" value="QCI87104.1"/>
    <property type="molecule type" value="Genomic_DNA"/>
</dbReference>
<name>A0A4D7CUX3_9ENTE</name>
<proteinExistence type="predicted"/>
<keyword evidence="2" id="KW-1185">Reference proteome</keyword>
<dbReference type="Gene3D" id="3.30.1330.30">
    <property type="match status" value="1"/>
</dbReference>
<organism evidence="1 2">
    <name type="scientific">Vagococcus zengguangii</name>
    <dbReference type="NCBI Taxonomy" id="2571750"/>
    <lineage>
        <taxon>Bacteria</taxon>
        <taxon>Bacillati</taxon>
        <taxon>Bacillota</taxon>
        <taxon>Bacilli</taxon>
        <taxon>Lactobacillales</taxon>
        <taxon>Enterococcaceae</taxon>
        <taxon>Vagococcus</taxon>
    </lineage>
</organism>